<dbReference type="Gene3D" id="3.40.50.1980">
    <property type="entry name" value="Nitrogenase molybdenum iron protein domain"/>
    <property type="match status" value="2"/>
</dbReference>
<dbReference type="Proteomes" id="UP000777265">
    <property type="component" value="Unassembled WGS sequence"/>
</dbReference>
<accession>A0A971M2E7</accession>
<dbReference type="InterPro" id="IPR002491">
    <property type="entry name" value="ABC_transptr_periplasmic_BD"/>
</dbReference>
<dbReference type="PANTHER" id="PTHR30535:SF34">
    <property type="entry name" value="MOLYBDATE-BINDING PROTEIN MOLA"/>
    <property type="match status" value="1"/>
</dbReference>
<reference evidence="2" key="1">
    <citation type="journal article" date="2020" name="Biotechnol. Biofuels">
        <title>New insights from the biogas microbiome by comprehensive genome-resolved metagenomics of nearly 1600 species originating from multiple anaerobic digesters.</title>
        <authorList>
            <person name="Campanaro S."/>
            <person name="Treu L."/>
            <person name="Rodriguez-R L.M."/>
            <person name="Kovalovszki A."/>
            <person name="Ziels R.M."/>
            <person name="Maus I."/>
            <person name="Zhu X."/>
            <person name="Kougias P.G."/>
            <person name="Basile A."/>
            <person name="Luo G."/>
            <person name="Schluter A."/>
            <person name="Konstantinidis K.T."/>
            <person name="Angelidaki I."/>
        </authorList>
    </citation>
    <scope>NUCLEOTIDE SEQUENCE</scope>
    <source>
        <strain evidence="2">AS06rmzACSIP_7</strain>
    </source>
</reference>
<evidence type="ECO:0000259" key="1">
    <source>
        <dbReference type="PROSITE" id="PS50983"/>
    </source>
</evidence>
<comment type="caution">
    <text evidence="2">The sequence shown here is derived from an EMBL/GenBank/DDBJ whole genome shotgun (WGS) entry which is preliminary data.</text>
</comment>
<dbReference type="Gene3D" id="1.20.58.2180">
    <property type="match status" value="1"/>
</dbReference>
<dbReference type="EMBL" id="JAAYEE010000048">
    <property type="protein sequence ID" value="NLW34409.1"/>
    <property type="molecule type" value="Genomic_DNA"/>
</dbReference>
<feature type="domain" description="Fe/B12 periplasmic-binding" evidence="1">
    <location>
        <begin position="48"/>
        <end position="319"/>
    </location>
</feature>
<dbReference type="InterPro" id="IPR050902">
    <property type="entry name" value="ABC_Transporter_SBP"/>
</dbReference>
<proteinExistence type="predicted"/>
<organism evidence="2 3">
    <name type="scientific">Syntrophorhabdus aromaticivorans</name>
    <dbReference type="NCBI Taxonomy" id="328301"/>
    <lineage>
        <taxon>Bacteria</taxon>
        <taxon>Pseudomonadati</taxon>
        <taxon>Thermodesulfobacteriota</taxon>
        <taxon>Syntrophorhabdia</taxon>
        <taxon>Syntrophorhabdales</taxon>
        <taxon>Syntrophorhabdaceae</taxon>
        <taxon>Syntrophorhabdus</taxon>
    </lineage>
</organism>
<dbReference type="PANTHER" id="PTHR30535">
    <property type="entry name" value="VITAMIN B12-BINDING PROTEIN"/>
    <property type="match status" value="1"/>
</dbReference>
<evidence type="ECO:0000313" key="2">
    <source>
        <dbReference type="EMBL" id="NLW34409.1"/>
    </source>
</evidence>
<gene>
    <name evidence="2" type="ORF">GXY80_02850</name>
</gene>
<sequence length="351" mass="40206">MIRKGAKQGMLLVLLLVALSAFSPGLSESREIIDMTGRKVTIPDALRKVYAPSPYGSYIMYSVDPTMISGLIFPIKEEDKRYLVKDVQGLPVIGSLFGQGQTANIEVLMKAKPDLIIMWSASRSALNEKAEETLKKLNLPFVYAVAENLSDYPDVFLFLGRLLKREERAAKLASYSRKTLSEVKNVVSKIAPEKRPSVYYAEGFDGLSTECNDSIHVELVQLAGDRNVHRCHTSSHKGFEKVSLEQVMLYNPDVIVAQEKVFYDKIVKEKDPAWQNIKAVKEKRVYLIPRTPFNWFDRPPSFMRILGLKWLMGILYPKEYRINIVKEAREFYRLFLGVEVSNEEMRHIVYR</sequence>
<dbReference type="AlphaFoldDB" id="A0A971M2E7"/>
<name>A0A971M2E7_9BACT</name>
<protein>
    <submittedName>
        <fullName evidence="2">ABC transporter substrate-binding protein</fullName>
    </submittedName>
</protein>
<evidence type="ECO:0000313" key="3">
    <source>
        <dbReference type="Proteomes" id="UP000777265"/>
    </source>
</evidence>
<reference evidence="2" key="2">
    <citation type="submission" date="2020-01" db="EMBL/GenBank/DDBJ databases">
        <authorList>
            <person name="Campanaro S."/>
        </authorList>
    </citation>
    <scope>NUCLEOTIDE SEQUENCE</scope>
    <source>
        <strain evidence="2">AS06rmzACSIP_7</strain>
    </source>
</reference>
<dbReference type="GO" id="GO:0071281">
    <property type="term" value="P:cellular response to iron ion"/>
    <property type="evidence" value="ECO:0007669"/>
    <property type="project" value="TreeGrafter"/>
</dbReference>
<dbReference type="Pfam" id="PF01497">
    <property type="entry name" value="Peripla_BP_2"/>
    <property type="match status" value="1"/>
</dbReference>
<dbReference type="PROSITE" id="PS50983">
    <property type="entry name" value="FE_B12_PBP"/>
    <property type="match status" value="1"/>
</dbReference>
<dbReference type="SUPFAM" id="SSF53807">
    <property type="entry name" value="Helical backbone' metal receptor"/>
    <property type="match status" value="1"/>
</dbReference>